<gene>
    <name evidence="2" type="ORF">NDU88_003623</name>
</gene>
<evidence type="ECO:0000313" key="3">
    <source>
        <dbReference type="Proteomes" id="UP001066276"/>
    </source>
</evidence>
<dbReference type="Proteomes" id="UP001066276">
    <property type="component" value="Chromosome 3_1"/>
</dbReference>
<keyword evidence="3" id="KW-1185">Reference proteome</keyword>
<sequence>MDESRKVRKDDKGVVKNGKIIKIERVTEGDVKILGECEKYANDGKDNGEIIMFSYLYQIGGVVAGRVDMRFFVGSTVEFLMADTMVQEAFRLLREAGRLDLVKSGVGGPSRPTPRASSGVAAAVLACSESRGAASRTMVSGRGGGRARARGEGRRNASRVSGARRMAVGDSPAGKGAAGRTRPSGEGAPEAAVEKPRGWVLSRRGRPL</sequence>
<evidence type="ECO:0000256" key="1">
    <source>
        <dbReference type="SAM" id="MobiDB-lite"/>
    </source>
</evidence>
<comment type="caution">
    <text evidence="2">The sequence shown here is derived from an EMBL/GenBank/DDBJ whole genome shotgun (WGS) entry which is preliminary data.</text>
</comment>
<evidence type="ECO:0000313" key="2">
    <source>
        <dbReference type="EMBL" id="KAJ1186843.1"/>
    </source>
</evidence>
<dbReference type="AlphaFoldDB" id="A0AAV7UD34"/>
<protein>
    <submittedName>
        <fullName evidence="2">Uncharacterized protein</fullName>
    </submittedName>
</protein>
<feature type="region of interest" description="Disordered" evidence="1">
    <location>
        <begin position="135"/>
        <end position="208"/>
    </location>
</feature>
<dbReference type="EMBL" id="JANPWB010000005">
    <property type="protein sequence ID" value="KAJ1186843.1"/>
    <property type="molecule type" value="Genomic_DNA"/>
</dbReference>
<reference evidence="2" key="1">
    <citation type="journal article" date="2022" name="bioRxiv">
        <title>Sequencing and chromosome-scale assembly of the giantPleurodeles waltlgenome.</title>
        <authorList>
            <person name="Brown T."/>
            <person name="Elewa A."/>
            <person name="Iarovenko S."/>
            <person name="Subramanian E."/>
            <person name="Araus A.J."/>
            <person name="Petzold A."/>
            <person name="Susuki M."/>
            <person name="Suzuki K.-i.T."/>
            <person name="Hayashi T."/>
            <person name="Toyoda A."/>
            <person name="Oliveira C."/>
            <person name="Osipova E."/>
            <person name="Leigh N.D."/>
            <person name="Simon A."/>
            <person name="Yun M.H."/>
        </authorList>
    </citation>
    <scope>NUCLEOTIDE SEQUENCE</scope>
    <source>
        <strain evidence="2">20211129_DDA</strain>
        <tissue evidence="2">Liver</tissue>
    </source>
</reference>
<organism evidence="2 3">
    <name type="scientific">Pleurodeles waltl</name>
    <name type="common">Iberian ribbed newt</name>
    <dbReference type="NCBI Taxonomy" id="8319"/>
    <lineage>
        <taxon>Eukaryota</taxon>
        <taxon>Metazoa</taxon>
        <taxon>Chordata</taxon>
        <taxon>Craniata</taxon>
        <taxon>Vertebrata</taxon>
        <taxon>Euteleostomi</taxon>
        <taxon>Amphibia</taxon>
        <taxon>Batrachia</taxon>
        <taxon>Caudata</taxon>
        <taxon>Salamandroidea</taxon>
        <taxon>Salamandridae</taxon>
        <taxon>Pleurodelinae</taxon>
        <taxon>Pleurodeles</taxon>
    </lineage>
</organism>
<accession>A0AAV7UD34</accession>
<name>A0AAV7UD34_PLEWA</name>
<proteinExistence type="predicted"/>